<organism evidence="1 2">
    <name type="scientific">Bradyrhizobium shewense</name>
    <dbReference type="NCBI Taxonomy" id="1761772"/>
    <lineage>
        <taxon>Bacteria</taxon>
        <taxon>Pseudomonadati</taxon>
        <taxon>Pseudomonadota</taxon>
        <taxon>Alphaproteobacteria</taxon>
        <taxon>Hyphomicrobiales</taxon>
        <taxon>Nitrobacteraceae</taxon>
        <taxon>Bradyrhizobium</taxon>
    </lineage>
</organism>
<accession>A0A1C3XVF9</accession>
<evidence type="ECO:0008006" key="3">
    <source>
        <dbReference type="Google" id="ProtNLM"/>
    </source>
</evidence>
<dbReference type="SUPFAM" id="SSF47598">
    <property type="entry name" value="Ribbon-helix-helix"/>
    <property type="match status" value="1"/>
</dbReference>
<proteinExistence type="predicted"/>
<dbReference type="InterPro" id="IPR010985">
    <property type="entry name" value="Ribbon_hlx_hlx"/>
</dbReference>
<evidence type="ECO:0000313" key="1">
    <source>
        <dbReference type="EMBL" id="SCB56014.1"/>
    </source>
</evidence>
<gene>
    <name evidence="1" type="ORF">GA0061098_10667</name>
</gene>
<dbReference type="EMBL" id="FMAI01000066">
    <property type="protein sequence ID" value="SCB56014.1"/>
    <property type="molecule type" value="Genomic_DNA"/>
</dbReference>
<dbReference type="GO" id="GO:0006355">
    <property type="term" value="P:regulation of DNA-templated transcription"/>
    <property type="evidence" value="ECO:0007669"/>
    <property type="project" value="InterPro"/>
</dbReference>
<dbReference type="AlphaFoldDB" id="A0A1C3XVF9"/>
<keyword evidence="2" id="KW-1185">Reference proteome</keyword>
<evidence type="ECO:0000313" key="2">
    <source>
        <dbReference type="Proteomes" id="UP000199184"/>
    </source>
</evidence>
<sequence length="59" mass="6321">MCSSQNNFPIGIRIPNSRRAALERAAAMRGLSVASFIEWLIGRALGDAGLIEQPNPEGP</sequence>
<dbReference type="Proteomes" id="UP000199184">
    <property type="component" value="Unassembled WGS sequence"/>
</dbReference>
<reference evidence="2" key="1">
    <citation type="submission" date="2016-08" db="EMBL/GenBank/DDBJ databases">
        <authorList>
            <person name="Varghese N."/>
            <person name="Submissions Spin"/>
        </authorList>
    </citation>
    <scope>NUCLEOTIDE SEQUENCE [LARGE SCALE GENOMIC DNA]</scope>
    <source>
        <strain evidence="2">ERR11</strain>
    </source>
</reference>
<name>A0A1C3XVF9_9BRAD</name>
<protein>
    <recommendedName>
        <fullName evidence="3">Ribbon-helix-helix protein, copG family</fullName>
    </recommendedName>
</protein>
<dbReference type="RefSeq" id="WP_129591120.1">
    <property type="nucleotide sequence ID" value="NZ_FMAI01000066.1"/>
</dbReference>